<dbReference type="PANTHER" id="PTHR34284">
    <property type="entry name" value="FG-GAP REPEAT-CONTAINING PROTEIN"/>
    <property type="match status" value="1"/>
</dbReference>
<dbReference type="VEuPathDB" id="TriTrypDB:Tc_MARK_3389"/>
<dbReference type="VEuPathDB" id="TriTrypDB:TcCLB.508707.190"/>
<keyword evidence="1" id="KW-1133">Transmembrane helix</keyword>
<dbReference type="VEuPathDB" id="TriTrypDB:TcYC6_0050630"/>
<dbReference type="VEuPathDB" id="TriTrypDB:C4B63_80g23"/>
<dbReference type="VEuPathDB" id="TriTrypDB:TcG_04142"/>
<dbReference type="InterPro" id="IPR011047">
    <property type="entry name" value="Quinoprotein_ADH-like_sf"/>
</dbReference>
<evidence type="ECO:0000313" key="2">
    <source>
        <dbReference type="EMBL" id="PWU98208.1"/>
    </source>
</evidence>
<dbReference type="VEuPathDB" id="TriTrypDB:TcCLB.509073.20"/>
<dbReference type="EMBL" id="PRFC01000234">
    <property type="protein sequence ID" value="PWU98208.1"/>
    <property type="molecule type" value="Genomic_DNA"/>
</dbReference>
<dbReference type="AlphaFoldDB" id="A0A2V2VSG8"/>
<dbReference type="VEuPathDB" id="TriTrypDB:C3747_234g50"/>
<dbReference type="Proteomes" id="UP000246078">
    <property type="component" value="Unassembled WGS sequence"/>
</dbReference>
<dbReference type="VEuPathDB" id="TriTrypDB:TCDM_05804"/>
<feature type="transmembrane region" description="Helical" evidence="1">
    <location>
        <begin position="659"/>
        <end position="677"/>
    </location>
</feature>
<dbReference type="VEuPathDB" id="TriTrypDB:TcBrA4_0035350"/>
<keyword evidence="1" id="KW-0812">Transmembrane</keyword>
<protein>
    <submittedName>
        <fullName evidence="2">Uncharacterized protein</fullName>
    </submittedName>
</protein>
<dbReference type="VEuPathDB" id="TriTrypDB:TcCL_ESM05090"/>
<dbReference type="VEuPathDB" id="TriTrypDB:TCSYLVIO_005372"/>
<comment type="caution">
    <text evidence="2">The sequence shown here is derived from an EMBL/GenBank/DDBJ whole genome shotgun (WGS) entry which is preliminary data.</text>
</comment>
<dbReference type="VEuPathDB" id="TriTrypDB:ECC02_004024"/>
<evidence type="ECO:0000313" key="3">
    <source>
        <dbReference type="Proteomes" id="UP000246078"/>
    </source>
</evidence>
<proteinExistence type="predicted"/>
<keyword evidence="1" id="KW-0472">Membrane</keyword>
<evidence type="ECO:0000256" key="1">
    <source>
        <dbReference type="SAM" id="Phobius"/>
    </source>
</evidence>
<dbReference type="VEuPathDB" id="TriTrypDB:BCY84_08326"/>
<sequence length="711" mass="79502">MRLRDILIVCVAIIFCIFGWSQEGGLIVWRNFKIPVTDSEVSKYVMSKPVVLDLMGDGRPVLLASTKYGSLELFKTHLARVNSENVFVSIRPSSSRKTLFRIVAIAAGKLSRTSKENAIVVISDDFRLRRISPHDLTEVWDVPLSASWIETYHASVSVVPERIHEQDEGTVLVAMQVAGPNGTELTLYAAFNGADGQARWHYTSDVENSIGEVLGEECNDGVECLPPENDTSLRRNSIFKSQVVKNQFRAQEKPWTFYREAIITLLPHRYSHPWDEHIHPHVFFHAKNRKKRSFRAGNRVVVKYKDRLIRMNKEDYGALGERLGVMNMHGNAATTVNKSRRRAANAMIFHSKNGIEVIHLYTGSVITRLGPLKSSGVYYHDINDDFQVDAIGTQIGPRMEMHSRHGVDLIDDCLGVIHTGIPVAEDQLFNATICDTEGFFGRLDLIHHFIDNDIRGEDAPHALNTLELIGSRSVLSKNTRSVTPLVVQLHTTKGRDLFQVERHAVFMIDSGLVTCVDPSRRRVVWRSQTAAGFYGLREAAEADAGMAGMSAKERMHRAVSFPHLAAYSFYRSQDDSVMSVSGSERYLRTDPFIIAVGERYMCILSTRTGRVLRTIALEHPPVAPVIVRDLNGDGINDIIVVTKEGIYGFVVGTQTSSDTVTALMILMVALLAVLFVVREMSVADESKTEFLPTSVHDAHRAAHKVARRATD</sequence>
<dbReference type="VEuPathDB" id="TriTrypDB:C4B63_80g24"/>
<gene>
    <name evidence="2" type="ORF">C3747_234g50</name>
</gene>
<name>A0A2V2VSG8_TRYCR</name>
<dbReference type="OrthoDB" id="270568at2759"/>
<accession>A0A2V2VSG8</accession>
<reference evidence="2 3" key="1">
    <citation type="journal article" date="2018" name="Microb. Genom.">
        <title>Expanding an expanded genome: long-read sequencing of Trypanosoma cruzi.</title>
        <authorList>
            <person name="Berna L."/>
            <person name="Rodriguez M."/>
            <person name="Chiribao M.L."/>
            <person name="Parodi-Talice A."/>
            <person name="Pita S."/>
            <person name="Rijo G."/>
            <person name="Alvarez-Valin F."/>
            <person name="Robello C."/>
        </authorList>
    </citation>
    <scope>NUCLEOTIDE SEQUENCE [LARGE SCALE GENOMIC DNA]</scope>
    <source>
        <strain evidence="2 3">TCC</strain>
    </source>
</reference>
<dbReference type="PANTHER" id="PTHR34284:SF1">
    <property type="entry name" value="FG-GAP REPEAT-CONTAINING PROTEIN"/>
    <property type="match status" value="1"/>
</dbReference>
<dbReference type="SUPFAM" id="SSF50998">
    <property type="entry name" value="Quinoprotein alcohol dehydrogenase-like"/>
    <property type="match status" value="1"/>
</dbReference>
<organism evidence="2 3">
    <name type="scientific">Trypanosoma cruzi</name>
    <dbReference type="NCBI Taxonomy" id="5693"/>
    <lineage>
        <taxon>Eukaryota</taxon>
        <taxon>Discoba</taxon>
        <taxon>Euglenozoa</taxon>
        <taxon>Kinetoplastea</taxon>
        <taxon>Metakinetoplastina</taxon>
        <taxon>Trypanosomatida</taxon>
        <taxon>Trypanosomatidae</taxon>
        <taxon>Trypanosoma</taxon>
        <taxon>Schizotrypanum</taxon>
    </lineage>
</organism>